<keyword evidence="3" id="KW-1185">Reference proteome</keyword>
<keyword evidence="1" id="KW-0472">Membrane</keyword>
<keyword evidence="1" id="KW-1133">Transmembrane helix</keyword>
<name>A0A1E3R7N9_MYCFV</name>
<dbReference type="RefSeq" id="WP_069416940.1">
    <property type="nucleotide sequence ID" value="NZ_JACKUL010000006.1"/>
</dbReference>
<evidence type="ECO:0000313" key="3">
    <source>
        <dbReference type="Proteomes" id="UP000094053"/>
    </source>
</evidence>
<evidence type="ECO:0000256" key="1">
    <source>
        <dbReference type="SAM" id="Phobius"/>
    </source>
</evidence>
<keyword evidence="1" id="KW-0812">Transmembrane</keyword>
<accession>A0A1E3R7N9</accession>
<comment type="caution">
    <text evidence="2">The sequence shown here is derived from an EMBL/GenBank/DDBJ whole genome shotgun (WGS) entry which is preliminary data.</text>
</comment>
<organism evidence="2 3">
    <name type="scientific">Mycolicibacterium flavescens</name>
    <name type="common">Mycobacterium flavescens</name>
    <dbReference type="NCBI Taxonomy" id="1776"/>
    <lineage>
        <taxon>Bacteria</taxon>
        <taxon>Bacillati</taxon>
        <taxon>Actinomycetota</taxon>
        <taxon>Actinomycetes</taxon>
        <taxon>Mycobacteriales</taxon>
        <taxon>Mycobacteriaceae</taxon>
        <taxon>Mycolicibacterium</taxon>
    </lineage>
</organism>
<dbReference type="EMBL" id="MIHA01000039">
    <property type="protein sequence ID" value="ODQ85883.1"/>
    <property type="molecule type" value="Genomic_DNA"/>
</dbReference>
<proteinExistence type="predicted"/>
<dbReference type="Proteomes" id="UP000094053">
    <property type="component" value="Unassembled WGS sequence"/>
</dbReference>
<evidence type="ECO:0000313" key="2">
    <source>
        <dbReference type="EMBL" id="ODQ85883.1"/>
    </source>
</evidence>
<dbReference type="AlphaFoldDB" id="A0A1E3R7N9"/>
<protein>
    <submittedName>
        <fullName evidence="2">Mammalian cell entry related domain protein</fullName>
    </submittedName>
</protein>
<reference evidence="3" key="1">
    <citation type="submission" date="2016-09" db="EMBL/GenBank/DDBJ databases">
        <authorList>
            <person name="Greninger A.L."/>
            <person name="Jerome K.R."/>
            <person name="Mcnair B."/>
            <person name="Wallis C."/>
            <person name="Fang F."/>
        </authorList>
    </citation>
    <scope>NUCLEOTIDE SEQUENCE [LARGE SCALE GENOMIC DNA]</scope>
    <source>
        <strain evidence="3">M6</strain>
    </source>
</reference>
<dbReference type="STRING" id="1776.BHQ18_28215"/>
<feature type="transmembrane region" description="Helical" evidence="1">
    <location>
        <begin position="12"/>
        <end position="35"/>
    </location>
</feature>
<dbReference type="OrthoDB" id="4367361at2"/>
<sequence length="348" mass="36705">MLLHGSEASEKRTLTIVGTVVVLCAVAVAGIFIAFKPFAGRPDDEISVAIETPYVGPGVAKGTQLVMHGVKVGEVTAVSRLSGGGVLLDTNLQKSPTKGLTDAMGIDFRTINYFGVTGIDLVAGTGGRPLADGTRLTITPKGNSTLQALLSRLGKLATGALTNQLIEVVEKATRYTDALNPLAETLVISANALAETQTVSTAQLLTNATGISVAFPGFADAMLDAGYYATHGTNKLNKGTWNASEEEYQTVILPFMQYVSDNLFGAIGRLEYTHIDDLTPVIDSVRAMTDVVPPLMRPQGMSEMLVELRTRLEKMYAGTPEQRALQVRILLDSMPGVAAPLAAAGGAR</sequence>
<gene>
    <name evidence="2" type="ORF">BHQ18_28215</name>
</gene>